<dbReference type="Proteomes" id="UP001550210">
    <property type="component" value="Unassembled WGS sequence"/>
</dbReference>
<reference evidence="2 3" key="1">
    <citation type="submission" date="2024-06" db="EMBL/GenBank/DDBJ databases">
        <title>The Natural Products Discovery Center: Release of the First 8490 Sequenced Strains for Exploring Actinobacteria Biosynthetic Diversity.</title>
        <authorList>
            <person name="Kalkreuter E."/>
            <person name="Kautsar S.A."/>
            <person name="Yang D."/>
            <person name="Bader C.D."/>
            <person name="Teijaro C.N."/>
            <person name="Fluegel L."/>
            <person name="Davis C.M."/>
            <person name="Simpson J.R."/>
            <person name="Lauterbach L."/>
            <person name="Steele A.D."/>
            <person name="Gui C."/>
            <person name="Meng S."/>
            <person name="Li G."/>
            <person name="Viehrig K."/>
            <person name="Ye F."/>
            <person name="Su P."/>
            <person name="Kiefer A.F."/>
            <person name="Nichols A."/>
            <person name="Cepeda A.J."/>
            <person name="Yan W."/>
            <person name="Fan B."/>
            <person name="Jiang Y."/>
            <person name="Adhikari A."/>
            <person name="Zheng C.-J."/>
            <person name="Schuster L."/>
            <person name="Cowan T.M."/>
            <person name="Smanski M.J."/>
            <person name="Chevrette M.G."/>
            <person name="De Carvalho L.P.S."/>
            <person name="Shen B."/>
        </authorList>
    </citation>
    <scope>NUCLEOTIDE SEQUENCE [LARGE SCALE GENOMIC DNA]</scope>
    <source>
        <strain evidence="2 3">NPDC006434</strain>
    </source>
</reference>
<dbReference type="InterPro" id="IPR048001">
    <property type="entry name" value="SPW_0924-like"/>
</dbReference>
<name>A0ABV2UYX6_9ACTN</name>
<organism evidence="2 3">
    <name type="scientific">Streptomyces ossamyceticus</name>
    <dbReference type="NCBI Taxonomy" id="249581"/>
    <lineage>
        <taxon>Bacteria</taxon>
        <taxon>Bacillati</taxon>
        <taxon>Actinomycetota</taxon>
        <taxon>Actinomycetes</taxon>
        <taxon>Kitasatosporales</taxon>
        <taxon>Streptomycetaceae</taxon>
        <taxon>Streptomyces</taxon>
    </lineage>
</organism>
<dbReference type="RefSeq" id="WP_107099360.1">
    <property type="nucleotide sequence ID" value="NZ_JBEGHN010000003.1"/>
</dbReference>
<proteinExistence type="predicted"/>
<dbReference type="EMBL" id="JBEXPZ010000024">
    <property type="protein sequence ID" value="MET9846758.1"/>
    <property type="molecule type" value="Genomic_DNA"/>
</dbReference>
<feature type="region of interest" description="Disordered" evidence="1">
    <location>
        <begin position="25"/>
        <end position="44"/>
    </location>
</feature>
<dbReference type="NCBIfam" id="NF033490">
    <property type="entry name" value="small_SPW0924"/>
    <property type="match status" value="1"/>
</dbReference>
<evidence type="ECO:0000313" key="3">
    <source>
        <dbReference type="Proteomes" id="UP001550210"/>
    </source>
</evidence>
<accession>A0ABV2UYX6</accession>
<gene>
    <name evidence="2" type="ORF">ABZZ21_19750</name>
</gene>
<evidence type="ECO:0000313" key="2">
    <source>
        <dbReference type="EMBL" id="MET9846758.1"/>
    </source>
</evidence>
<protein>
    <submittedName>
        <fullName evidence="2">SPW_0924 family protein</fullName>
    </submittedName>
</protein>
<comment type="caution">
    <text evidence="2">The sequence shown here is derived from an EMBL/GenBank/DDBJ whole genome shotgun (WGS) entry which is preliminary data.</text>
</comment>
<keyword evidence="3" id="KW-1185">Reference proteome</keyword>
<evidence type="ECO:0000256" key="1">
    <source>
        <dbReference type="SAM" id="MobiDB-lite"/>
    </source>
</evidence>
<sequence>MRALIAAATGLALAFALVLALTELGTPTGETSPKPLLTTVPPHP</sequence>